<feature type="compositionally biased region" description="Acidic residues" evidence="2">
    <location>
        <begin position="202"/>
        <end position="214"/>
    </location>
</feature>
<feature type="region of interest" description="Disordered" evidence="2">
    <location>
        <begin position="74"/>
        <end position="99"/>
    </location>
</feature>
<keyword evidence="1" id="KW-0175">Coiled coil</keyword>
<gene>
    <name evidence="4" type="ORF">PBRASI_LOCUS1987</name>
</gene>
<evidence type="ECO:0000259" key="3">
    <source>
        <dbReference type="Pfam" id="PF12325"/>
    </source>
</evidence>
<protein>
    <submittedName>
        <fullName evidence="4">8439_t:CDS:1</fullName>
    </submittedName>
</protein>
<feature type="coiled-coil region" evidence="1">
    <location>
        <begin position="359"/>
        <end position="515"/>
    </location>
</feature>
<sequence length="786" mass="88036">MSFFNNKAGVTASTWGSMLKQAINTVESKIDKALDIGSENAYEYQGEVYVDPVTGIIATIDNPEIPLMVENDNSASSREYSQEQKETQDLQETAATSSSAENLLPICTPPTSPAVNPSSDTLTPSTLSIAVVSNDSTKIDANSATTRTSLSDTLVTLKQILATQDDSASDNNIESFSHKSSESHESHRSIQTDTIADAGAEEYNNEDTGMDSDEIVDKNSGYESSGLLNASDEGTLDERSSHDELRPADGRHYEEIIATKEQRLRDVLEQNITLNKQIEELQGKIMEIEENKDAMLKIANGKIDDLEKSLEQTREAAQKAQQLTTTVEASQKTVENQRKLLLEKDEQIAKLVQAGEKNEYDKRVQIEELQKELEQLRTESGTSEDNLRIELRELRSTLIESGERAGQQEDALRKEIESLQHRLQLAESAKQEAKMEEWETERIQLIRRIDELQTQHTLSKKNWEKTEIRLKSQLAERENDRERLTKKEQSVKAELAELSSKLESTSLQLISERNEVSRLDTLVSTLRSQVSTLTSQNSSLSADLSSLAESHSAELATLADKHSRELKEMLQSKDGEWEAKLNSEIEKIKKDHEHEREKEKRKSNLTLDFSTRSPTYSLRSTSETSLGIYKNDNGNVGKGEEGAFTGVRSPMLFSPVSSARSSIDGGNGVMGSVVMFEKFSNNVKQLEAQVANLQAQLHVTTKNRDELSDELVRMTMQLEELKSKSADYDILSEEHTELNERYNTLLELLGEKTEEVEELQADLADVKQAFRAQITELCAKADQSKK</sequence>
<evidence type="ECO:0000256" key="1">
    <source>
        <dbReference type="SAM" id="Coils"/>
    </source>
</evidence>
<dbReference type="OrthoDB" id="74178at2759"/>
<dbReference type="GO" id="GO:0005783">
    <property type="term" value="C:endoplasmic reticulum"/>
    <property type="evidence" value="ECO:0007669"/>
    <property type="project" value="TreeGrafter"/>
</dbReference>
<feature type="coiled-coil region" evidence="1">
    <location>
        <begin position="676"/>
        <end position="776"/>
    </location>
</feature>
<feature type="coiled-coil region" evidence="1">
    <location>
        <begin position="257"/>
        <end position="323"/>
    </location>
</feature>
<dbReference type="PANTHER" id="PTHR46515:SF1">
    <property type="entry name" value="TATA ELEMENT MODULATORY FACTOR"/>
    <property type="match status" value="1"/>
</dbReference>
<feature type="region of interest" description="Disordered" evidence="2">
    <location>
        <begin position="202"/>
        <end position="248"/>
    </location>
</feature>
<dbReference type="InterPro" id="IPR052602">
    <property type="entry name" value="Growth_transcription_reg"/>
</dbReference>
<name>A0A9N8WLE2_9GLOM</name>
<keyword evidence="5" id="KW-1185">Reference proteome</keyword>
<dbReference type="EMBL" id="CAJVPI010000143">
    <property type="protein sequence ID" value="CAG8488781.1"/>
    <property type="molecule type" value="Genomic_DNA"/>
</dbReference>
<feature type="domain" description="TATA element modulatory factor 1 TATA binding" evidence="3">
    <location>
        <begin position="672"/>
        <end position="777"/>
    </location>
</feature>
<organism evidence="4 5">
    <name type="scientific">Paraglomus brasilianum</name>
    <dbReference type="NCBI Taxonomy" id="144538"/>
    <lineage>
        <taxon>Eukaryota</taxon>
        <taxon>Fungi</taxon>
        <taxon>Fungi incertae sedis</taxon>
        <taxon>Mucoromycota</taxon>
        <taxon>Glomeromycotina</taxon>
        <taxon>Glomeromycetes</taxon>
        <taxon>Paraglomerales</taxon>
        <taxon>Paraglomeraceae</taxon>
        <taxon>Paraglomus</taxon>
    </lineage>
</organism>
<reference evidence="4" key="1">
    <citation type="submission" date="2021-06" db="EMBL/GenBank/DDBJ databases">
        <authorList>
            <person name="Kallberg Y."/>
            <person name="Tangrot J."/>
            <person name="Rosling A."/>
        </authorList>
    </citation>
    <scope>NUCLEOTIDE SEQUENCE</scope>
    <source>
        <strain evidence="4">BR232B</strain>
    </source>
</reference>
<evidence type="ECO:0000256" key="2">
    <source>
        <dbReference type="SAM" id="MobiDB-lite"/>
    </source>
</evidence>
<proteinExistence type="predicted"/>
<comment type="caution">
    <text evidence="4">The sequence shown here is derived from an EMBL/GenBank/DDBJ whole genome shotgun (WGS) entry which is preliminary data.</text>
</comment>
<feature type="region of interest" description="Disordered" evidence="2">
    <location>
        <begin position="165"/>
        <end position="190"/>
    </location>
</feature>
<dbReference type="Proteomes" id="UP000789739">
    <property type="component" value="Unassembled WGS sequence"/>
</dbReference>
<dbReference type="GO" id="GO:0005794">
    <property type="term" value="C:Golgi apparatus"/>
    <property type="evidence" value="ECO:0007669"/>
    <property type="project" value="TreeGrafter"/>
</dbReference>
<evidence type="ECO:0000313" key="4">
    <source>
        <dbReference type="EMBL" id="CAG8488781.1"/>
    </source>
</evidence>
<dbReference type="InterPro" id="IPR022091">
    <property type="entry name" value="TMF_TATA-bd"/>
</dbReference>
<feature type="compositionally biased region" description="Basic and acidic residues" evidence="2">
    <location>
        <begin position="236"/>
        <end position="248"/>
    </location>
</feature>
<dbReference type="PANTHER" id="PTHR46515">
    <property type="entry name" value="TATA ELEMENT MODULATORY FACTOR TMF1"/>
    <property type="match status" value="1"/>
</dbReference>
<accession>A0A9N8WLE2</accession>
<dbReference type="Pfam" id="PF12325">
    <property type="entry name" value="TMF_TATA_bd"/>
    <property type="match status" value="1"/>
</dbReference>
<feature type="compositionally biased region" description="Polar residues" evidence="2">
    <location>
        <begin position="90"/>
        <end position="99"/>
    </location>
</feature>
<evidence type="ECO:0000313" key="5">
    <source>
        <dbReference type="Proteomes" id="UP000789739"/>
    </source>
</evidence>
<dbReference type="AlphaFoldDB" id="A0A9N8WLE2"/>
<feature type="compositionally biased region" description="Basic and acidic residues" evidence="2">
    <location>
        <begin position="176"/>
        <end position="190"/>
    </location>
</feature>